<dbReference type="SUPFAM" id="SSF52922">
    <property type="entry name" value="TK C-terminal domain-like"/>
    <property type="match status" value="1"/>
</dbReference>
<reference evidence="5" key="1">
    <citation type="journal article" date="2015" name="Nature">
        <title>Complex archaea that bridge the gap between prokaryotes and eukaryotes.</title>
        <authorList>
            <person name="Spang A."/>
            <person name="Saw J.H."/>
            <person name="Jorgensen S.L."/>
            <person name="Zaremba-Niedzwiedzka K."/>
            <person name="Martijn J."/>
            <person name="Lind A.E."/>
            <person name="van Eijk R."/>
            <person name="Schleper C."/>
            <person name="Guy L."/>
            <person name="Ettema T.J."/>
        </authorList>
    </citation>
    <scope>NUCLEOTIDE SEQUENCE</scope>
</reference>
<sequence length="337" mass="36490">MTKMGFAQAIESALAYAMAEDENVIIMGEDVHTLRLNLFARFGKERVKYTPISESAFVGAAVTAAMAGLRPIVEVMLVDFIGVAMDAVLNHAAKISFFSGNKWNVPLVIRTACGGGYGDAGQHEQSLWGWLAHIPGLSIVVPSNPADAGGLMLSSIYEDDPVIYFEHKLLADYWLDAMGVGGRTTVTLDVPKQGVEGEVPDKWEPIPLGKLNQMKEGNDITLVSVGVSVHHSLEAANILEEKDISAEVLDLRCVAPLDVEGLKNSVIKTGKLLVVDEDYKNFGLSGEVCAALLEEGLSFKYGRVCTENTIPYSRGLEDKALPNTKRIIDEAIKILKT</sequence>
<dbReference type="PANTHER" id="PTHR43257">
    <property type="entry name" value="PYRUVATE DEHYDROGENASE E1 COMPONENT BETA SUBUNIT"/>
    <property type="match status" value="1"/>
</dbReference>
<gene>
    <name evidence="5" type="ORF">LCGC14_0702610</name>
</gene>
<protein>
    <recommendedName>
        <fullName evidence="4">Transketolase-like pyrimidine-binding domain-containing protein</fullName>
    </recommendedName>
</protein>
<comment type="cofactor">
    <cofactor evidence="1">
        <name>thiamine diphosphate</name>
        <dbReference type="ChEBI" id="CHEBI:58937"/>
    </cofactor>
</comment>
<dbReference type="Pfam" id="PF02780">
    <property type="entry name" value="Transketolase_C"/>
    <property type="match status" value="1"/>
</dbReference>
<evidence type="ECO:0000256" key="3">
    <source>
        <dbReference type="ARBA" id="ARBA00023052"/>
    </source>
</evidence>
<organism evidence="5">
    <name type="scientific">marine sediment metagenome</name>
    <dbReference type="NCBI Taxonomy" id="412755"/>
    <lineage>
        <taxon>unclassified sequences</taxon>
        <taxon>metagenomes</taxon>
        <taxon>ecological metagenomes</taxon>
    </lineage>
</organism>
<keyword evidence="3" id="KW-0786">Thiamine pyrophosphate</keyword>
<comment type="caution">
    <text evidence="5">The sequence shown here is derived from an EMBL/GenBank/DDBJ whole genome shotgun (WGS) entry which is preliminary data.</text>
</comment>
<name>A0A0F9R2T1_9ZZZZ</name>
<dbReference type="InterPro" id="IPR029061">
    <property type="entry name" value="THDP-binding"/>
</dbReference>
<dbReference type="InterPro" id="IPR009014">
    <property type="entry name" value="Transketo_C/PFOR_II"/>
</dbReference>
<dbReference type="GO" id="GO:0016491">
    <property type="term" value="F:oxidoreductase activity"/>
    <property type="evidence" value="ECO:0007669"/>
    <property type="project" value="UniProtKB-KW"/>
</dbReference>
<keyword evidence="2" id="KW-0560">Oxidoreductase</keyword>
<dbReference type="SUPFAM" id="SSF52518">
    <property type="entry name" value="Thiamin diphosphate-binding fold (THDP-binding)"/>
    <property type="match status" value="1"/>
</dbReference>
<dbReference type="SMART" id="SM00861">
    <property type="entry name" value="Transket_pyr"/>
    <property type="match status" value="1"/>
</dbReference>
<dbReference type="Gene3D" id="3.40.50.920">
    <property type="match status" value="1"/>
</dbReference>
<dbReference type="InterPro" id="IPR005475">
    <property type="entry name" value="Transketolase-like_Pyr-bd"/>
</dbReference>
<dbReference type="Gene3D" id="3.40.50.970">
    <property type="match status" value="1"/>
</dbReference>
<dbReference type="Pfam" id="PF02779">
    <property type="entry name" value="Transket_pyr"/>
    <property type="match status" value="1"/>
</dbReference>
<accession>A0A0F9R2T1</accession>
<dbReference type="CDD" id="cd07036">
    <property type="entry name" value="TPP_PYR_E1-PDHc-beta_like"/>
    <property type="match status" value="1"/>
</dbReference>
<evidence type="ECO:0000256" key="1">
    <source>
        <dbReference type="ARBA" id="ARBA00001964"/>
    </source>
</evidence>
<evidence type="ECO:0000256" key="2">
    <source>
        <dbReference type="ARBA" id="ARBA00023002"/>
    </source>
</evidence>
<dbReference type="InterPro" id="IPR033248">
    <property type="entry name" value="Transketolase_C"/>
</dbReference>
<dbReference type="AlphaFoldDB" id="A0A0F9R2T1"/>
<evidence type="ECO:0000259" key="4">
    <source>
        <dbReference type="SMART" id="SM00861"/>
    </source>
</evidence>
<dbReference type="PANTHER" id="PTHR43257:SF2">
    <property type="entry name" value="PYRUVATE DEHYDROGENASE E1 COMPONENT SUBUNIT BETA"/>
    <property type="match status" value="1"/>
</dbReference>
<evidence type="ECO:0000313" key="5">
    <source>
        <dbReference type="EMBL" id="KKN43502.1"/>
    </source>
</evidence>
<proteinExistence type="predicted"/>
<feature type="domain" description="Transketolase-like pyrimidine-binding" evidence="4">
    <location>
        <begin position="4"/>
        <end position="172"/>
    </location>
</feature>
<dbReference type="EMBL" id="LAZR01001507">
    <property type="protein sequence ID" value="KKN43502.1"/>
    <property type="molecule type" value="Genomic_DNA"/>
</dbReference>